<dbReference type="EnsemblMetazoa" id="MESCA006004-RA">
    <property type="protein sequence ID" value="MESCA006004-PA"/>
    <property type="gene ID" value="MESCA006004"/>
</dbReference>
<reference evidence="2" key="2">
    <citation type="submission" date="2015-06" db="UniProtKB">
        <authorList>
            <consortium name="EnsemblMetazoa"/>
        </authorList>
    </citation>
    <scope>IDENTIFICATION</scope>
</reference>
<dbReference type="EMBL" id="CAQQ02179748">
    <property type="status" value="NOT_ANNOTATED_CDS"/>
    <property type="molecule type" value="Genomic_DNA"/>
</dbReference>
<organism evidence="2 3">
    <name type="scientific">Megaselia scalaris</name>
    <name type="common">Humpbacked fly</name>
    <name type="synonym">Phora scalaris</name>
    <dbReference type="NCBI Taxonomy" id="36166"/>
    <lineage>
        <taxon>Eukaryota</taxon>
        <taxon>Metazoa</taxon>
        <taxon>Ecdysozoa</taxon>
        <taxon>Arthropoda</taxon>
        <taxon>Hexapoda</taxon>
        <taxon>Insecta</taxon>
        <taxon>Pterygota</taxon>
        <taxon>Neoptera</taxon>
        <taxon>Endopterygota</taxon>
        <taxon>Diptera</taxon>
        <taxon>Brachycera</taxon>
        <taxon>Muscomorpha</taxon>
        <taxon>Platypezoidea</taxon>
        <taxon>Phoridae</taxon>
        <taxon>Megaseliini</taxon>
        <taxon>Megaselia</taxon>
    </lineage>
</organism>
<protein>
    <submittedName>
        <fullName evidence="2">Uncharacterized protein</fullName>
    </submittedName>
</protein>
<sequence>MDKVMESFCVKDLECIVGPWIRNKTMMAQNDTISIFKTQIVSNDAIPTFKNRSNPNKIIKSYKRSKPSKIMYSHISEESNDSSDDSVQEIRYLKSLPRTKPKCSADIIVREYIIKNHDLYKFIGNNGVDESGIPKIVYTLPSSTTLDIIKTPISTNHKNKCQSEKQNRKKILPEKRFSKTIIISDSEDEEVSAFSFNTGNIVNSTVKVSQNEITFNPENIVNSTTNSSNISISSGFNDSTLKNKVLCSAKDKMGLSGIEILCSPSGTQSTYQQLGDRNATPLIFETPCSSTYSSRDELNKPRRSLSSASLNFNSEKLELKNKPIKTSSSTSLNGDLNFNDFELKRVESPTSWNSEKLESRRKPKKSASTTSLNIESKKHSTKSTTSSSNKPRKSVSSSTINLDSSSEVLKPLRKGRKSISATNCYSDSLNSTTKSEDSSKKKIEKRVSHSKTLDHSQRKSCSSPAVGRTLSEVYASSINNSKMSQTSNKSAKSLNTIDLNSNTTQMSPNSRTVMNNIVNTVKKQLNESGAELPDYLGKKENVKIRSSTKEAIIIYDPKDKEMFSNCIKNGEVVLSAEMIEKFIGKFYFKKLMKTYHEEEPYKVTFEMINNLFTFYQLLHMMMKIRVKTKIH</sequence>
<dbReference type="AlphaFoldDB" id="T1GQT9"/>
<feature type="compositionally biased region" description="Low complexity" evidence="1">
    <location>
        <begin position="382"/>
        <end position="398"/>
    </location>
</feature>
<feature type="compositionally biased region" description="Polar residues" evidence="1">
    <location>
        <begin position="419"/>
        <end position="430"/>
    </location>
</feature>
<evidence type="ECO:0000313" key="3">
    <source>
        <dbReference type="Proteomes" id="UP000015102"/>
    </source>
</evidence>
<dbReference type="EMBL" id="CAQQ02179750">
    <property type="status" value="NOT_ANNOTATED_CDS"/>
    <property type="molecule type" value="Genomic_DNA"/>
</dbReference>
<keyword evidence="3" id="KW-1185">Reference proteome</keyword>
<proteinExistence type="predicted"/>
<evidence type="ECO:0000256" key="1">
    <source>
        <dbReference type="SAM" id="MobiDB-lite"/>
    </source>
</evidence>
<accession>T1GQT9</accession>
<feature type="region of interest" description="Disordered" evidence="1">
    <location>
        <begin position="349"/>
        <end position="465"/>
    </location>
</feature>
<dbReference type="EMBL" id="CAQQ02179751">
    <property type="status" value="NOT_ANNOTATED_CDS"/>
    <property type="molecule type" value="Genomic_DNA"/>
</dbReference>
<dbReference type="EMBL" id="CAQQ02179752">
    <property type="status" value="NOT_ANNOTATED_CDS"/>
    <property type="molecule type" value="Genomic_DNA"/>
</dbReference>
<dbReference type="EMBL" id="CAQQ02179749">
    <property type="status" value="NOT_ANNOTATED_CDS"/>
    <property type="molecule type" value="Genomic_DNA"/>
</dbReference>
<reference evidence="3" key="1">
    <citation type="submission" date="2013-02" db="EMBL/GenBank/DDBJ databases">
        <authorList>
            <person name="Hughes D."/>
        </authorList>
    </citation>
    <scope>NUCLEOTIDE SEQUENCE</scope>
    <source>
        <strain>Durham</strain>
        <strain evidence="3">NC isolate 2 -- Noor lab</strain>
    </source>
</reference>
<dbReference type="HOGENOM" id="CLU_433684_0_0_1"/>
<evidence type="ECO:0000313" key="2">
    <source>
        <dbReference type="EnsemblMetazoa" id="MESCA006004-PA"/>
    </source>
</evidence>
<feature type="compositionally biased region" description="Basic and acidic residues" evidence="1">
    <location>
        <begin position="434"/>
        <end position="457"/>
    </location>
</feature>
<name>T1GQT9_MEGSC</name>
<dbReference type="Proteomes" id="UP000015102">
    <property type="component" value="Unassembled WGS sequence"/>
</dbReference>